<evidence type="ECO:0000313" key="2">
    <source>
        <dbReference type="Proteomes" id="UP000033096"/>
    </source>
</evidence>
<accession>A0A0E3Q9A3</accession>
<dbReference type="PATRIC" id="fig|1434123.4.peg.4277"/>
<dbReference type="Gene3D" id="1.20.120.330">
    <property type="entry name" value="Nucleotidyltransferases domain 2"/>
    <property type="match status" value="1"/>
</dbReference>
<dbReference type="RefSeq" id="WP_232316156.1">
    <property type="nucleotide sequence ID" value="NZ_CP009520.1"/>
</dbReference>
<gene>
    <name evidence="1" type="ORF">MSVAZ_3494</name>
</gene>
<dbReference type="Proteomes" id="UP000033096">
    <property type="component" value="Chromosome"/>
</dbReference>
<dbReference type="KEGG" id="mvc:MSVAZ_3494"/>
<keyword evidence="2" id="KW-1185">Reference proteome</keyword>
<dbReference type="EMBL" id="CP009520">
    <property type="protein sequence ID" value="AKB45763.1"/>
    <property type="molecule type" value="Genomic_DNA"/>
</dbReference>
<proteinExistence type="predicted"/>
<dbReference type="AlphaFoldDB" id="A0A0E3Q9A3"/>
<sequence>MKIAFRVGLMDEKETVQALKMIDEKEEIRHVAEHVNFEEVAEEIYRRTKDYWKLMDEICRRIVTKVESDFRGQSAEK</sequence>
<evidence type="ECO:0000313" key="1">
    <source>
        <dbReference type="EMBL" id="AKB45763.1"/>
    </source>
</evidence>
<dbReference type="GeneID" id="24812047"/>
<protein>
    <submittedName>
        <fullName evidence="1">Uncharacterized protein</fullName>
    </submittedName>
</protein>
<name>A0A0E3Q9A3_9EURY</name>
<reference evidence="1 2" key="1">
    <citation type="submission" date="2014-07" db="EMBL/GenBank/DDBJ databases">
        <title>Methanogenic archaea and the global carbon cycle.</title>
        <authorList>
            <person name="Henriksen J.R."/>
            <person name="Luke J."/>
            <person name="Reinhart S."/>
            <person name="Benedict M.N."/>
            <person name="Youngblut N.D."/>
            <person name="Metcalf M.E."/>
            <person name="Whitaker R.J."/>
            <person name="Metcalf W.W."/>
        </authorList>
    </citation>
    <scope>NUCLEOTIDE SEQUENCE [LARGE SCALE GENOMIC DNA]</scope>
    <source>
        <strain evidence="1 2">Z-761</strain>
    </source>
</reference>
<organism evidence="1 2">
    <name type="scientific">Methanosarcina vacuolata Z-761</name>
    <dbReference type="NCBI Taxonomy" id="1434123"/>
    <lineage>
        <taxon>Archaea</taxon>
        <taxon>Methanobacteriati</taxon>
        <taxon>Methanobacteriota</taxon>
        <taxon>Stenosarchaea group</taxon>
        <taxon>Methanomicrobia</taxon>
        <taxon>Methanosarcinales</taxon>
        <taxon>Methanosarcinaceae</taxon>
        <taxon>Methanosarcina</taxon>
    </lineage>
</organism>
<dbReference type="HOGENOM" id="CLU_2629802_0_0_2"/>